<sequence>MSAVEKLLGLEDGGELLEVARTRWDDWCTRDERLPAVGGFDQLRPWLRHADYDDVDDVLLALAELGATDGGNDNVAASVLAKCLLPGACQLAARLQRQQRSQRFRDHQPVGALQSAGAIDELVASQLWIEVRTVRWRRIRRVASNILLDTRAAVLLELGDHFQLERRDRSWAHTTVTGEQATFETVIENASRITGQSAPGESETENRARTEVTELLDWAGTAEVITPSEGTLLTAVLQAAADVETRNVRRGCGGLLSNEVSRRVAAQMGVSESTVRRRTSRTLRALAQAAPRSAEALSDAC</sequence>
<comment type="caution">
    <text evidence="1">The sequence shown here is derived from an EMBL/GenBank/DDBJ whole genome shotgun (WGS) entry which is preliminary data.</text>
</comment>
<evidence type="ECO:0008006" key="3">
    <source>
        <dbReference type="Google" id="ProtNLM"/>
    </source>
</evidence>
<accession>A0ABV6DWV5</accession>
<gene>
    <name evidence="1" type="ORF">ACFFJG_01890</name>
</gene>
<evidence type="ECO:0000313" key="1">
    <source>
        <dbReference type="EMBL" id="MFC0221217.1"/>
    </source>
</evidence>
<dbReference type="EMBL" id="JBHLXH010000001">
    <property type="protein sequence ID" value="MFC0221217.1"/>
    <property type="molecule type" value="Genomic_DNA"/>
</dbReference>
<dbReference type="RefSeq" id="WP_378516916.1">
    <property type="nucleotide sequence ID" value="NZ_CBCSDI010000071.1"/>
</dbReference>
<evidence type="ECO:0000313" key="2">
    <source>
        <dbReference type="Proteomes" id="UP001589698"/>
    </source>
</evidence>
<organism evidence="1 2">
    <name type="scientific">Nocardioides zeicaulis</name>
    <dbReference type="NCBI Taxonomy" id="1776857"/>
    <lineage>
        <taxon>Bacteria</taxon>
        <taxon>Bacillati</taxon>
        <taxon>Actinomycetota</taxon>
        <taxon>Actinomycetes</taxon>
        <taxon>Propionibacteriales</taxon>
        <taxon>Nocardioidaceae</taxon>
        <taxon>Nocardioides</taxon>
    </lineage>
</organism>
<keyword evidence="2" id="KW-1185">Reference proteome</keyword>
<protein>
    <recommendedName>
        <fullName evidence="3">Sigma-70 family RNA polymerase sigma factor</fullName>
    </recommendedName>
</protein>
<reference evidence="1 2" key="1">
    <citation type="submission" date="2024-09" db="EMBL/GenBank/DDBJ databases">
        <authorList>
            <person name="Sun Q."/>
            <person name="Mori K."/>
        </authorList>
    </citation>
    <scope>NUCLEOTIDE SEQUENCE [LARGE SCALE GENOMIC DNA]</scope>
    <source>
        <strain evidence="1 2">CCM 8654</strain>
    </source>
</reference>
<name>A0ABV6DWV5_9ACTN</name>
<dbReference type="Proteomes" id="UP001589698">
    <property type="component" value="Unassembled WGS sequence"/>
</dbReference>
<proteinExistence type="predicted"/>